<dbReference type="CDD" id="cd07719">
    <property type="entry name" value="arylsulfatase_AtsA-like_MBL-fold"/>
    <property type="match status" value="1"/>
</dbReference>
<gene>
    <name evidence="3" type="primary">rbn_1</name>
    <name evidence="3" type="ORF">PSEWESI4_03499</name>
</gene>
<organism evidence="3 4">
    <name type="scientific">Zestomonas carbonaria</name>
    <dbReference type="NCBI Taxonomy" id="2762745"/>
    <lineage>
        <taxon>Bacteria</taxon>
        <taxon>Pseudomonadati</taxon>
        <taxon>Pseudomonadota</taxon>
        <taxon>Gammaproteobacteria</taxon>
        <taxon>Pseudomonadales</taxon>
        <taxon>Pseudomonadaceae</taxon>
        <taxon>Zestomonas</taxon>
    </lineage>
</organism>
<dbReference type="EC" id="3.1.26.11" evidence="3"/>
<reference evidence="3 4" key="1">
    <citation type="submission" date="2020-08" db="EMBL/GenBank/DDBJ databases">
        <authorList>
            <person name="Criscuolo A."/>
        </authorList>
    </citation>
    <scope>NUCLEOTIDE SEQUENCE [LARGE SCALE GENOMIC DNA]</scope>
    <source>
        <strain evidence="3">CIP111764</strain>
    </source>
</reference>
<keyword evidence="1 3" id="KW-0378">Hydrolase</keyword>
<dbReference type="AlphaFoldDB" id="A0A7U7EQ94"/>
<keyword evidence="4" id="KW-1185">Reference proteome</keyword>
<evidence type="ECO:0000259" key="2">
    <source>
        <dbReference type="SMART" id="SM00849"/>
    </source>
</evidence>
<evidence type="ECO:0000313" key="3">
    <source>
        <dbReference type="EMBL" id="CAD5109203.1"/>
    </source>
</evidence>
<dbReference type="SUPFAM" id="SSF56281">
    <property type="entry name" value="Metallo-hydrolase/oxidoreductase"/>
    <property type="match status" value="1"/>
</dbReference>
<accession>A0A7U7EQ94</accession>
<dbReference type="Gene3D" id="3.60.15.10">
    <property type="entry name" value="Ribonuclease Z/Hydroxyacylglutathione hydrolase-like"/>
    <property type="match status" value="1"/>
</dbReference>
<proteinExistence type="predicted"/>
<dbReference type="RefSeq" id="WP_187672510.1">
    <property type="nucleotide sequence ID" value="NZ_CAJFCI010000071.1"/>
</dbReference>
<dbReference type="InterPro" id="IPR036866">
    <property type="entry name" value="RibonucZ/Hydroxyglut_hydro"/>
</dbReference>
<dbReference type="InterPro" id="IPR044094">
    <property type="entry name" value="AtsA-like_MBL-fold"/>
</dbReference>
<evidence type="ECO:0000256" key="1">
    <source>
        <dbReference type="ARBA" id="ARBA00022801"/>
    </source>
</evidence>
<dbReference type="SMART" id="SM00849">
    <property type="entry name" value="Lactamase_B"/>
    <property type="match status" value="1"/>
</dbReference>
<dbReference type="PANTHER" id="PTHR46018:SF2">
    <property type="entry name" value="ZINC PHOSPHODIESTERASE ELAC PROTEIN 1"/>
    <property type="match status" value="1"/>
</dbReference>
<sequence>MVLMLMLGLGLPLAGSSGELPAPPYKTLDLRALLGDRKSPETKIVFLGTGTPILERNTAGQSIAIIVRGEVYLFDAGHGALNNLSNYDDGKVFPPARTPAGYMGTPYMDKLFLTHLDSDHVLDVPEFLLRFWIYGRARPAQVHGPEGTAALVQGVLQGNRTWIDYRLAAPRTKNQEGISVRISEFSAPGLLFADENVRVSSFPVVHGSWEAGKTWGYRVETPDLVISITGDYSYRLTPTLRESLAGSDIVISEIMSEEGVGKLPRIWRDYMLDAHTTEDQLAALMDEVKPRLLVGTHVLPHGTPRDAMVARMNERYGGNFILAEDNLVLQ</sequence>
<dbReference type="Proteomes" id="UP000583387">
    <property type="component" value="Unassembled WGS sequence"/>
</dbReference>
<name>A0A7U7EQ94_9GAMM</name>
<feature type="domain" description="Metallo-beta-lactamase" evidence="2">
    <location>
        <begin position="60"/>
        <end position="297"/>
    </location>
</feature>
<dbReference type="InterPro" id="IPR001279">
    <property type="entry name" value="Metallo-B-lactamas"/>
</dbReference>
<evidence type="ECO:0000313" key="4">
    <source>
        <dbReference type="Proteomes" id="UP000583387"/>
    </source>
</evidence>
<dbReference type="EMBL" id="CAJFCI010000071">
    <property type="protein sequence ID" value="CAD5109203.1"/>
    <property type="molecule type" value="Genomic_DNA"/>
</dbReference>
<dbReference type="PANTHER" id="PTHR46018">
    <property type="entry name" value="ZINC PHOSPHODIESTERASE ELAC PROTEIN 1"/>
    <property type="match status" value="1"/>
</dbReference>
<dbReference type="Pfam" id="PF12706">
    <property type="entry name" value="Lactamase_B_2"/>
    <property type="match status" value="1"/>
</dbReference>
<protein>
    <submittedName>
        <fullName evidence="3">Ribonuclease BN</fullName>
        <ecNumber evidence="3">3.1.26.11</ecNumber>
    </submittedName>
</protein>
<comment type="caution">
    <text evidence="3">The sequence shown here is derived from an EMBL/GenBank/DDBJ whole genome shotgun (WGS) entry which is preliminary data.</text>
</comment>
<dbReference type="GO" id="GO:0042781">
    <property type="term" value="F:3'-tRNA processing endoribonuclease activity"/>
    <property type="evidence" value="ECO:0007669"/>
    <property type="project" value="UniProtKB-EC"/>
</dbReference>